<dbReference type="EMBL" id="JADGJQ010000050">
    <property type="protein sequence ID" value="KAJ3175565.1"/>
    <property type="molecule type" value="Genomic_DNA"/>
</dbReference>
<name>A0AAD5TGC6_9FUNG</name>
<dbReference type="PANTHER" id="PTHR12197">
    <property type="entry name" value="HISTONE-LYSINE N-METHYLTRANSFERASE SMYD"/>
    <property type="match status" value="1"/>
</dbReference>
<dbReference type="Pfam" id="PF00856">
    <property type="entry name" value="SET"/>
    <property type="match status" value="1"/>
</dbReference>
<dbReference type="Gene3D" id="2.170.270.10">
    <property type="entry name" value="SET domain"/>
    <property type="match status" value="1"/>
</dbReference>
<dbReference type="PROSITE" id="PS50865">
    <property type="entry name" value="ZF_MYND_2"/>
    <property type="match status" value="1"/>
</dbReference>
<evidence type="ECO:0000313" key="15">
    <source>
        <dbReference type="EMBL" id="KAJ3175565.1"/>
    </source>
</evidence>
<dbReference type="Pfam" id="PF02064">
    <property type="entry name" value="MAS20"/>
    <property type="match status" value="1"/>
</dbReference>
<feature type="domain" description="MYND-type" evidence="14">
    <location>
        <begin position="219"/>
        <end position="264"/>
    </location>
</feature>
<evidence type="ECO:0000256" key="8">
    <source>
        <dbReference type="ARBA" id="ARBA00022989"/>
    </source>
</evidence>
<dbReference type="GO" id="GO:0006605">
    <property type="term" value="P:protein targeting"/>
    <property type="evidence" value="ECO:0007669"/>
    <property type="project" value="InterPro"/>
</dbReference>
<keyword evidence="8 13" id="KW-1133">Transmembrane helix</keyword>
<dbReference type="SUPFAM" id="SSF82199">
    <property type="entry name" value="SET domain"/>
    <property type="match status" value="1"/>
</dbReference>
<dbReference type="PANTHER" id="PTHR12197:SF251">
    <property type="entry name" value="EG:BACR7C10.4 PROTEIN"/>
    <property type="match status" value="1"/>
</dbReference>
<feature type="region of interest" description="Disordered" evidence="12">
    <location>
        <begin position="45"/>
        <end position="83"/>
    </location>
</feature>
<gene>
    <name evidence="15" type="ORF">HDU87_006062</name>
</gene>
<dbReference type="AlphaFoldDB" id="A0AAD5TGC6"/>
<dbReference type="GO" id="GO:0005634">
    <property type="term" value="C:nucleus"/>
    <property type="evidence" value="ECO:0007669"/>
    <property type="project" value="TreeGrafter"/>
</dbReference>
<evidence type="ECO:0000256" key="2">
    <source>
        <dbReference type="ARBA" id="ARBA00005792"/>
    </source>
</evidence>
<comment type="caution">
    <text evidence="15">The sequence shown here is derived from an EMBL/GenBank/DDBJ whole genome shotgun (WGS) entry which is preliminary data.</text>
</comment>
<dbReference type="Gene3D" id="1.10.220.160">
    <property type="match status" value="1"/>
</dbReference>
<dbReference type="Gene3D" id="1.20.960.10">
    <property type="entry name" value="Mitochondrial outer membrane translocase complex, subunit Tom20 domain"/>
    <property type="match status" value="1"/>
</dbReference>
<comment type="subcellular location">
    <subcellularLocation>
        <location evidence="1">Mitochondrion outer membrane</location>
        <topology evidence="1">Single-pass membrane protein</topology>
    </subcellularLocation>
</comment>
<dbReference type="CDD" id="cd20071">
    <property type="entry name" value="SET_SMYD"/>
    <property type="match status" value="1"/>
</dbReference>
<evidence type="ECO:0000256" key="3">
    <source>
        <dbReference type="ARBA" id="ARBA00022692"/>
    </source>
</evidence>
<dbReference type="GO" id="GO:0008270">
    <property type="term" value="F:zinc ion binding"/>
    <property type="evidence" value="ECO:0007669"/>
    <property type="project" value="UniProtKB-KW"/>
</dbReference>
<dbReference type="InterPro" id="IPR002893">
    <property type="entry name" value="Znf_MYND"/>
</dbReference>
<dbReference type="InterPro" id="IPR002056">
    <property type="entry name" value="MAS20"/>
</dbReference>
<keyword evidence="5 11" id="KW-0863">Zinc-finger</keyword>
<evidence type="ECO:0000256" key="11">
    <source>
        <dbReference type="PROSITE-ProRule" id="PRU00134"/>
    </source>
</evidence>
<keyword evidence="16" id="KW-1185">Reference proteome</keyword>
<evidence type="ECO:0000256" key="13">
    <source>
        <dbReference type="SAM" id="Phobius"/>
    </source>
</evidence>
<comment type="similarity">
    <text evidence="2">Belongs to the Tom20 family.</text>
</comment>
<evidence type="ECO:0000256" key="12">
    <source>
        <dbReference type="SAM" id="MobiDB-lite"/>
    </source>
</evidence>
<evidence type="ECO:0000256" key="5">
    <source>
        <dbReference type="ARBA" id="ARBA00022771"/>
    </source>
</evidence>
<evidence type="ECO:0000256" key="4">
    <source>
        <dbReference type="ARBA" id="ARBA00022723"/>
    </source>
</evidence>
<dbReference type="Gene3D" id="6.10.140.2220">
    <property type="match status" value="1"/>
</dbReference>
<dbReference type="InterPro" id="IPR050869">
    <property type="entry name" value="H3K4_H4K5_MeTrfase"/>
</dbReference>
<dbReference type="InterPro" id="IPR023392">
    <property type="entry name" value="Tom20_dom_sf"/>
</dbReference>
<organism evidence="15 16">
    <name type="scientific">Geranomyces variabilis</name>
    <dbReference type="NCBI Taxonomy" id="109894"/>
    <lineage>
        <taxon>Eukaryota</taxon>
        <taxon>Fungi</taxon>
        <taxon>Fungi incertae sedis</taxon>
        <taxon>Chytridiomycota</taxon>
        <taxon>Chytridiomycota incertae sedis</taxon>
        <taxon>Chytridiomycetes</taxon>
        <taxon>Spizellomycetales</taxon>
        <taxon>Powellomycetaceae</taxon>
        <taxon>Geranomyces</taxon>
    </lineage>
</organism>
<evidence type="ECO:0000313" key="16">
    <source>
        <dbReference type="Proteomes" id="UP001212152"/>
    </source>
</evidence>
<dbReference type="SUPFAM" id="SSF47157">
    <property type="entry name" value="Mitochondrial import receptor subunit Tom20"/>
    <property type="match status" value="1"/>
</dbReference>
<dbReference type="GO" id="GO:0006886">
    <property type="term" value="P:intracellular protein transport"/>
    <property type="evidence" value="ECO:0007669"/>
    <property type="project" value="InterPro"/>
</dbReference>
<sequence>MVTTRDIIIGAAAVAAVSSVGYLIWFDQKRQRDPKFRKQLKAQARKAREEKNLAENRARIAREREESRASMGDSIDTNGPIPEDPEARQEYFMKLLQYGESLAARGPQAYPLAAAAFFKAIQAYHDPMNLLMVLQQSLPGEIMQLIMELYAADLKRHQKEYFEHFPPAEQNVKMVPVATSATKKRRALIVTKDIKAGEEIFHEDAVVSVPISWSDKTVCAYCISPIAPSSGDAEKLHCEKCKVEHYCSAKCQSLADDEYHSVLCVSNEASKALADYCAVKGTAVPLLVARFLMKMVKEENKKKAGKTTGAAKYSEWDHLERLFDLPRKVTESVIAEAAGEVQLLRAAIAPSVPGFEEFLTVDRYTSIKGKFLYNIFGIPSSTSEVGVPQAAPSHDTPRGPPSPVALAHYRTSPMIAHNCTPSAAVTHKGDSASVVASRDLAMGEEVTIDWADVSGMDTAARRKVLKERFAFFCRCETCAPIEEA</sequence>
<accession>A0AAD5TGC6</accession>
<keyword evidence="10 13" id="KW-0472">Membrane</keyword>
<dbReference type="Pfam" id="PF01753">
    <property type="entry name" value="zf-MYND"/>
    <property type="match status" value="1"/>
</dbReference>
<dbReference type="PROSITE" id="PS01360">
    <property type="entry name" value="ZF_MYND_1"/>
    <property type="match status" value="1"/>
</dbReference>
<evidence type="ECO:0000259" key="14">
    <source>
        <dbReference type="PROSITE" id="PS50865"/>
    </source>
</evidence>
<dbReference type="InterPro" id="IPR001214">
    <property type="entry name" value="SET_dom"/>
</dbReference>
<dbReference type="SUPFAM" id="SSF144232">
    <property type="entry name" value="HIT/MYND zinc finger-like"/>
    <property type="match status" value="1"/>
</dbReference>
<evidence type="ECO:0000256" key="1">
    <source>
        <dbReference type="ARBA" id="ARBA00004572"/>
    </source>
</evidence>
<feature type="transmembrane region" description="Helical" evidence="13">
    <location>
        <begin position="7"/>
        <end position="26"/>
    </location>
</feature>
<keyword evidence="3 13" id="KW-0812">Transmembrane</keyword>
<evidence type="ECO:0000256" key="10">
    <source>
        <dbReference type="ARBA" id="ARBA00023136"/>
    </source>
</evidence>
<reference evidence="15" key="1">
    <citation type="submission" date="2020-05" db="EMBL/GenBank/DDBJ databases">
        <title>Phylogenomic resolution of chytrid fungi.</title>
        <authorList>
            <person name="Stajich J.E."/>
            <person name="Amses K."/>
            <person name="Simmons R."/>
            <person name="Seto K."/>
            <person name="Myers J."/>
            <person name="Bonds A."/>
            <person name="Quandt C.A."/>
            <person name="Barry K."/>
            <person name="Liu P."/>
            <person name="Grigoriev I."/>
            <person name="Longcore J.E."/>
            <person name="James T.Y."/>
        </authorList>
    </citation>
    <scope>NUCLEOTIDE SEQUENCE</scope>
    <source>
        <strain evidence="15">JEL0379</strain>
    </source>
</reference>
<keyword evidence="6" id="KW-1000">Mitochondrion outer membrane</keyword>
<evidence type="ECO:0000256" key="9">
    <source>
        <dbReference type="ARBA" id="ARBA00023128"/>
    </source>
</evidence>
<dbReference type="PRINTS" id="PR00351">
    <property type="entry name" value="OM20RECEPTOR"/>
</dbReference>
<proteinExistence type="inferred from homology"/>
<keyword evidence="9" id="KW-0496">Mitochondrion</keyword>
<keyword evidence="7" id="KW-0862">Zinc</keyword>
<dbReference type="InterPro" id="IPR046341">
    <property type="entry name" value="SET_dom_sf"/>
</dbReference>
<dbReference type="GO" id="GO:0005742">
    <property type="term" value="C:mitochondrial outer membrane translocase complex"/>
    <property type="evidence" value="ECO:0007669"/>
    <property type="project" value="InterPro"/>
</dbReference>
<evidence type="ECO:0000256" key="7">
    <source>
        <dbReference type="ARBA" id="ARBA00022833"/>
    </source>
</evidence>
<keyword evidence="4" id="KW-0479">Metal-binding</keyword>
<protein>
    <recommendedName>
        <fullName evidence="14">MYND-type domain-containing protein</fullName>
    </recommendedName>
</protein>
<feature type="compositionally biased region" description="Basic and acidic residues" evidence="12">
    <location>
        <begin position="46"/>
        <end position="68"/>
    </location>
</feature>
<dbReference type="Proteomes" id="UP001212152">
    <property type="component" value="Unassembled WGS sequence"/>
</dbReference>
<evidence type="ECO:0000256" key="6">
    <source>
        <dbReference type="ARBA" id="ARBA00022787"/>
    </source>
</evidence>